<dbReference type="Proteomes" id="UP000598360">
    <property type="component" value="Unassembled WGS sequence"/>
</dbReference>
<gene>
    <name evidence="2" type="ORF">IQ251_13145</name>
</gene>
<dbReference type="EMBL" id="JADEYC010000020">
    <property type="protein sequence ID" value="MBE9375392.1"/>
    <property type="molecule type" value="Genomic_DNA"/>
</dbReference>
<evidence type="ECO:0000313" key="2">
    <source>
        <dbReference type="EMBL" id="MBE9375392.1"/>
    </source>
</evidence>
<dbReference type="Pfam" id="PF16827">
    <property type="entry name" value="zf-HC3"/>
    <property type="match status" value="1"/>
</dbReference>
<feature type="region of interest" description="Disordered" evidence="1">
    <location>
        <begin position="1"/>
        <end position="24"/>
    </location>
</feature>
<dbReference type="Gene3D" id="2.30.30.990">
    <property type="entry name" value="Malonyl-[acyl-carrier protein] O-methyltransferase, zinc-finger motif"/>
    <property type="match status" value="1"/>
</dbReference>
<organism evidence="2 3">
    <name type="scientific">Saccharopolyspora montiporae</name>
    <dbReference type="NCBI Taxonomy" id="2781240"/>
    <lineage>
        <taxon>Bacteria</taxon>
        <taxon>Bacillati</taxon>
        <taxon>Actinomycetota</taxon>
        <taxon>Actinomycetes</taxon>
        <taxon>Pseudonocardiales</taxon>
        <taxon>Pseudonocardiaceae</taxon>
        <taxon>Saccharopolyspora</taxon>
    </lineage>
</organism>
<evidence type="ECO:0000256" key="1">
    <source>
        <dbReference type="SAM" id="MobiDB-lite"/>
    </source>
</evidence>
<reference evidence="2" key="1">
    <citation type="submission" date="2020-10" db="EMBL/GenBank/DDBJ databases">
        <title>Diversity and distribution of actinomycetes associated with coral in the coast of Hainan.</title>
        <authorList>
            <person name="Li F."/>
        </authorList>
    </citation>
    <scope>NUCLEOTIDE SEQUENCE</scope>
    <source>
        <strain evidence="2">HNM0983</strain>
    </source>
</reference>
<feature type="compositionally biased region" description="Basic and acidic residues" evidence="1">
    <location>
        <begin position="11"/>
        <end position="21"/>
    </location>
</feature>
<dbReference type="InterPro" id="IPR031795">
    <property type="entry name" value="Zf-HC3"/>
</dbReference>
<name>A0A929B8V4_9PSEU</name>
<dbReference type="RefSeq" id="WP_193928843.1">
    <property type="nucleotide sequence ID" value="NZ_JADEYC010000020.1"/>
</dbReference>
<evidence type="ECO:0000313" key="3">
    <source>
        <dbReference type="Proteomes" id="UP000598360"/>
    </source>
</evidence>
<sequence length="70" mass="7678">MHPFHWVPADGQRHASCDQRPKGGYRSGQRVTTLCGRGVPAEAGDVAWLWETCGDCNVHAHRMAAAPLPR</sequence>
<comment type="caution">
    <text evidence="2">The sequence shown here is derived from an EMBL/GenBank/DDBJ whole genome shotgun (WGS) entry which is preliminary data.</text>
</comment>
<dbReference type="AlphaFoldDB" id="A0A929B8V4"/>
<proteinExistence type="predicted"/>
<protein>
    <recommendedName>
        <fullName evidence="4">Zinc finger protein</fullName>
    </recommendedName>
</protein>
<accession>A0A929B8V4</accession>
<evidence type="ECO:0008006" key="4">
    <source>
        <dbReference type="Google" id="ProtNLM"/>
    </source>
</evidence>
<keyword evidence="3" id="KW-1185">Reference proteome</keyword>